<accession>A0A4P9YX99</accession>
<evidence type="ECO:0000256" key="1">
    <source>
        <dbReference type="SAM" id="MobiDB-lite"/>
    </source>
</evidence>
<evidence type="ECO:0000313" key="3">
    <source>
        <dbReference type="EMBL" id="RKP23580.1"/>
    </source>
</evidence>
<dbReference type="InterPro" id="IPR057242">
    <property type="entry name" value="PCFS4-like"/>
</dbReference>
<dbReference type="Pfam" id="PF23228">
    <property type="entry name" value="zf_PCFS4"/>
    <property type="match status" value="1"/>
</dbReference>
<dbReference type="Proteomes" id="UP000278143">
    <property type="component" value="Unassembled WGS sequence"/>
</dbReference>
<reference evidence="4" key="1">
    <citation type="journal article" date="2018" name="Nat. Microbiol.">
        <title>Leveraging single-cell genomics to expand the fungal tree of life.</title>
        <authorList>
            <person name="Ahrendt S.R."/>
            <person name="Quandt C.A."/>
            <person name="Ciobanu D."/>
            <person name="Clum A."/>
            <person name="Salamov A."/>
            <person name="Andreopoulos B."/>
            <person name="Cheng J.F."/>
            <person name="Woyke T."/>
            <person name="Pelin A."/>
            <person name="Henrissat B."/>
            <person name="Reynolds N.K."/>
            <person name="Benny G.L."/>
            <person name="Smith M.E."/>
            <person name="James T.Y."/>
            <person name="Grigoriev I.V."/>
        </authorList>
    </citation>
    <scope>NUCLEOTIDE SEQUENCE [LARGE SCALE GENOMIC DNA]</scope>
    <source>
        <strain evidence="4">Benny S71-1</strain>
    </source>
</reference>
<dbReference type="GO" id="GO:0006369">
    <property type="term" value="P:termination of RNA polymerase II transcription"/>
    <property type="evidence" value="ECO:0007669"/>
    <property type="project" value="InterPro"/>
</dbReference>
<name>A0A4P9YX99_9FUNG</name>
<dbReference type="GO" id="GO:0005737">
    <property type="term" value="C:cytoplasm"/>
    <property type="evidence" value="ECO:0007669"/>
    <property type="project" value="TreeGrafter"/>
</dbReference>
<dbReference type="PANTHER" id="PTHR15921">
    <property type="entry name" value="PRE-MRNA CLEAVAGE COMPLEX II"/>
    <property type="match status" value="1"/>
</dbReference>
<dbReference type="AlphaFoldDB" id="A0A4P9YX99"/>
<feature type="compositionally biased region" description="Low complexity" evidence="1">
    <location>
        <begin position="371"/>
        <end position="386"/>
    </location>
</feature>
<dbReference type="InterPro" id="IPR045154">
    <property type="entry name" value="PCF11-like"/>
</dbReference>
<dbReference type="PANTHER" id="PTHR15921:SF3">
    <property type="entry name" value="PRE-MRNA CLEAVAGE COMPLEX 2 PROTEIN PCF11"/>
    <property type="match status" value="1"/>
</dbReference>
<feature type="region of interest" description="Disordered" evidence="1">
    <location>
        <begin position="369"/>
        <end position="391"/>
    </location>
</feature>
<proteinExistence type="predicted"/>
<keyword evidence="4" id="KW-1185">Reference proteome</keyword>
<evidence type="ECO:0000313" key="4">
    <source>
        <dbReference type="Proteomes" id="UP000278143"/>
    </source>
</evidence>
<sequence>MDEIHIALPRASQLWNEHVSGADGATDAQCTSAAAHMRARNLTALLGGLTPEHLRLMQEIQATLTMKQQQLAQQPNHPVLTNVVNVLTQLLAMVPTLQLNPTVIAGIQQTLAMQRSSTPPLGGGGSGGGRSMPAASVLSTMPAAASSPSSIASLIGKLSGGPALAPPSSMPAMPAAAPVPAAAMGMTAPAGQINPAMIASLIGQLSSVPGLSSTVGGTTSRQAALALTQEGIQRACPGLFEIVYGQLGLRCGQCGLRFSDDERGQARMSAHLDRHFKQNRRLKERTRKVISRCWFVRDEDWVHSRLVTNEDENVISPPEDEKLPCPICQEKFEEFWCDEEEEWMLRNAVMVNGKIYHATCHIDASMAVEEPPSSNASSNANSPAPSGVLGKRKFDKQLDETSTMGGSMGSATTTTTTTGMGGANDAAQHHALPQHDTKKMAVTIQMVR</sequence>
<dbReference type="GO" id="GO:0003729">
    <property type="term" value="F:mRNA binding"/>
    <property type="evidence" value="ECO:0007669"/>
    <property type="project" value="InterPro"/>
</dbReference>
<dbReference type="EMBL" id="KZ990850">
    <property type="protein sequence ID" value="RKP23580.1"/>
    <property type="molecule type" value="Genomic_DNA"/>
</dbReference>
<evidence type="ECO:0000259" key="2">
    <source>
        <dbReference type="Pfam" id="PF23228"/>
    </source>
</evidence>
<dbReference type="GO" id="GO:0000993">
    <property type="term" value="F:RNA polymerase II complex binding"/>
    <property type="evidence" value="ECO:0007669"/>
    <property type="project" value="InterPro"/>
</dbReference>
<protein>
    <recommendedName>
        <fullName evidence="2">PCFS4-like zinc finger domain-containing protein</fullName>
    </recommendedName>
</protein>
<organism evidence="3 4">
    <name type="scientific">Syncephalis pseudoplumigaleata</name>
    <dbReference type="NCBI Taxonomy" id="1712513"/>
    <lineage>
        <taxon>Eukaryota</taxon>
        <taxon>Fungi</taxon>
        <taxon>Fungi incertae sedis</taxon>
        <taxon>Zoopagomycota</taxon>
        <taxon>Zoopagomycotina</taxon>
        <taxon>Zoopagomycetes</taxon>
        <taxon>Zoopagales</taxon>
        <taxon>Piptocephalidaceae</taxon>
        <taxon>Syncephalis</taxon>
    </lineage>
</organism>
<dbReference type="OrthoDB" id="2129491at2759"/>
<dbReference type="GO" id="GO:0031124">
    <property type="term" value="P:mRNA 3'-end processing"/>
    <property type="evidence" value="ECO:0007669"/>
    <property type="project" value="InterPro"/>
</dbReference>
<feature type="domain" description="PCFS4-like zinc finger" evidence="2">
    <location>
        <begin position="312"/>
        <end position="356"/>
    </location>
</feature>
<dbReference type="GO" id="GO:0005849">
    <property type="term" value="C:mRNA cleavage factor complex"/>
    <property type="evidence" value="ECO:0007669"/>
    <property type="project" value="TreeGrafter"/>
</dbReference>
<gene>
    <name evidence="3" type="ORF">SYNPS1DRAFT_30662</name>
</gene>